<evidence type="ECO:0000313" key="13">
    <source>
        <dbReference type="Proteomes" id="UP000274131"/>
    </source>
</evidence>
<keyword evidence="13" id="KW-1185">Reference proteome</keyword>
<dbReference type="GO" id="GO:0005856">
    <property type="term" value="C:cytoskeleton"/>
    <property type="evidence" value="ECO:0007669"/>
    <property type="project" value="UniProtKB-ARBA"/>
</dbReference>
<organism evidence="14">
    <name type="scientific">Enterobius vermicularis</name>
    <name type="common">Human pinworm</name>
    <dbReference type="NCBI Taxonomy" id="51028"/>
    <lineage>
        <taxon>Eukaryota</taxon>
        <taxon>Metazoa</taxon>
        <taxon>Ecdysozoa</taxon>
        <taxon>Nematoda</taxon>
        <taxon>Chromadorea</taxon>
        <taxon>Rhabditida</taxon>
        <taxon>Spirurina</taxon>
        <taxon>Oxyuridomorpha</taxon>
        <taxon>Oxyuroidea</taxon>
        <taxon>Oxyuridae</taxon>
        <taxon>Enterobius</taxon>
    </lineage>
</organism>
<evidence type="ECO:0000256" key="5">
    <source>
        <dbReference type="ARBA" id="ARBA00023134"/>
    </source>
</evidence>
<dbReference type="AlphaFoldDB" id="A0A0N4V4E4"/>
<keyword evidence="3 8" id="KW-0547">Nucleotide-binding</keyword>
<dbReference type="Proteomes" id="UP000274131">
    <property type="component" value="Unassembled WGS sequence"/>
</dbReference>
<evidence type="ECO:0000256" key="7">
    <source>
        <dbReference type="PIRNR" id="PIRNR006698"/>
    </source>
</evidence>
<comment type="subcellular location">
    <subcellularLocation>
        <location evidence="1">Cleavage furrow</location>
    </subcellularLocation>
</comment>
<evidence type="ECO:0000256" key="3">
    <source>
        <dbReference type="ARBA" id="ARBA00022741"/>
    </source>
</evidence>
<evidence type="ECO:0000256" key="6">
    <source>
        <dbReference type="ARBA" id="ARBA00023306"/>
    </source>
</evidence>
<dbReference type="OrthoDB" id="416553at2759"/>
<gene>
    <name evidence="12" type="ORF">EVEC_LOCUS4677</name>
</gene>
<comment type="similarity">
    <text evidence="7 8">Belongs to the TRAFAC class TrmE-Era-EngA-EngB-Septin-like GTPase superfamily. Septin GTPase family.</text>
</comment>
<name>A0A0N4V4E4_ENTVE</name>
<dbReference type="InterPro" id="IPR030379">
    <property type="entry name" value="G_SEPTIN_dom"/>
</dbReference>
<feature type="compositionally biased region" description="Polar residues" evidence="10">
    <location>
        <begin position="16"/>
        <end position="26"/>
    </location>
</feature>
<feature type="region of interest" description="Disordered" evidence="10">
    <location>
        <begin position="1"/>
        <end position="31"/>
    </location>
</feature>
<dbReference type="InterPro" id="IPR016491">
    <property type="entry name" value="Septin"/>
</dbReference>
<evidence type="ECO:0000256" key="10">
    <source>
        <dbReference type="SAM" id="MobiDB-lite"/>
    </source>
</evidence>
<evidence type="ECO:0000259" key="11">
    <source>
        <dbReference type="PROSITE" id="PS51719"/>
    </source>
</evidence>
<keyword evidence="4 9" id="KW-0175">Coiled coil</keyword>
<feature type="coiled-coil region" evidence="9">
    <location>
        <begin position="337"/>
        <end position="411"/>
    </location>
</feature>
<dbReference type="STRING" id="51028.A0A0N4V4E4"/>
<dbReference type="Gene3D" id="3.40.50.300">
    <property type="entry name" value="P-loop containing nucleotide triphosphate hydrolases"/>
    <property type="match status" value="1"/>
</dbReference>
<evidence type="ECO:0000256" key="9">
    <source>
        <dbReference type="SAM" id="Coils"/>
    </source>
</evidence>
<dbReference type="SUPFAM" id="SSF52540">
    <property type="entry name" value="P-loop containing nucleoside triphosphate hydrolases"/>
    <property type="match status" value="1"/>
</dbReference>
<dbReference type="PANTHER" id="PTHR18884">
    <property type="entry name" value="SEPTIN"/>
    <property type="match status" value="1"/>
</dbReference>
<evidence type="ECO:0000256" key="4">
    <source>
        <dbReference type="ARBA" id="ARBA00023054"/>
    </source>
</evidence>
<evidence type="ECO:0000313" key="14">
    <source>
        <dbReference type="WBParaSite" id="EVEC_0000499301-mRNA-1"/>
    </source>
</evidence>
<keyword evidence="2" id="KW-0132">Cell division</keyword>
<keyword evidence="5 8" id="KW-0342">GTP-binding</keyword>
<reference evidence="14" key="1">
    <citation type="submission" date="2017-02" db="UniProtKB">
        <authorList>
            <consortium name="WormBaseParasite"/>
        </authorList>
    </citation>
    <scope>IDENTIFICATION</scope>
</reference>
<proteinExistence type="inferred from homology"/>
<reference evidence="12 13" key="2">
    <citation type="submission" date="2018-10" db="EMBL/GenBank/DDBJ databases">
        <authorList>
            <consortium name="Pathogen Informatics"/>
        </authorList>
    </citation>
    <scope>NUCLEOTIDE SEQUENCE [LARGE SCALE GENOMIC DNA]</scope>
</reference>
<dbReference type="PIRSF" id="PIRSF006698">
    <property type="entry name" value="Septin"/>
    <property type="match status" value="1"/>
</dbReference>
<dbReference type="PROSITE" id="PS51719">
    <property type="entry name" value="G_SEPTIN"/>
    <property type="match status" value="1"/>
</dbReference>
<evidence type="ECO:0000313" key="12">
    <source>
        <dbReference type="EMBL" id="VDD89926.1"/>
    </source>
</evidence>
<evidence type="ECO:0000256" key="8">
    <source>
        <dbReference type="RuleBase" id="RU004560"/>
    </source>
</evidence>
<dbReference type="WBParaSite" id="EVEC_0000499301-mRNA-1">
    <property type="protein sequence ID" value="EVEC_0000499301-mRNA-1"/>
    <property type="gene ID" value="EVEC_0000499301"/>
</dbReference>
<protein>
    <recommendedName>
        <fullName evidence="7">Septin</fullName>
    </recommendedName>
</protein>
<dbReference type="FunFam" id="3.40.50.300:FF:000162">
    <property type="entry name" value="septin-7 isoform X1"/>
    <property type="match status" value="1"/>
</dbReference>
<feature type="domain" description="Septin-type G" evidence="11">
    <location>
        <begin position="57"/>
        <end position="326"/>
    </location>
</feature>
<dbReference type="InterPro" id="IPR027417">
    <property type="entry name" value="P-loop_NTPase"/>
</dbReference>
<dbReference type="EMBL" id="UXUI01007926">
    <property type="protein sequence ID" value="VDD89926.1"/>
    <property type="molecule type" value="Genomic_DNA"/>
</dbReference>
<dbReference type="GO" id="GO:0051301">
    <property type="term" value="P:cell division"/>
    <property type="evidence" value="ECO:0007669"/>
    <property type="project" value="UniProtKB-KW"/>
</dbReference>
<dbReference type="CDD" id="cd01850">
    <property type="entry name" value="CDC_Septin"/>
    <property type="match status" value="1"/>
</dbReference>
<keyword evidence="6" id="KW-0131">Cell cycle</keyword>
<evidence type="ECO:0000256" key="2">
    <source>
        <dbReference type="ARBA" id="ARBA00022618"/>
    </source>
</evidence>
<accession>A0A0N4V4E4</accession>
<dbReference type="GO" id="GO:0032154">
    <property type="term" value="C:cleavage furrow"/>
    <property type="evidence" value="ECO:0007669"/>
    <property type="project" value="UniProtKB-SubCell"/>
</dbReference>
<sequence length="438" mass="50242">MRGTTDGSSLVMESAPNDTLRTNVSEASKRGMNGKDTHSYVGFANFPNQVFRRAIKNGFEFTLMVVGQSGLGKSTFINSLFATEIYHGDVPKEDKIPPTTRIHEQTVRLIENGVALNLTLVDCPGFGDAIDNSKCWDPVVEYIEKKYLDYFTEETKIERSPTIPDKRVHLCLYFLAPTGHGLKPLDIEFMKKLHGRINVVPVIAKADTMTRGELDAFKKQILKEINEQNIKLYNFPDTDDEEEKRQFGPLKERVPFAVAGSNNIKDINGRKTRVREYPWGVVQVENLEHNDFIALRHMIIRTNLIDLISVTHSVHYENFRFRQMSKGSKDAIDKDPFTQMEQDKVQKEEEFETKKAEMEKIFKAKVGEREAKLNAKQKELDDKEKENTIKLESRRAALDQLMKEIVELRQAGGSISRQESRSSSSRPEYAFFFKCFQV</sequence>
<dbReference type="Pfam" id="PF00735">
    <property type="entry name" value="Septin"/>
    <property type="match status" value="1"/>
</dbReference>
<evidence type="ECO:0000256" key="1">
    <source>
        <dbReference type="ARBA" id="ARBA00004626"/>
    </source>
</evidence>
<dbReference type="GO" id="GO:0005525">
    <property type="term" value="F:GTP binding"/>
    <property type="evidence" value="ECO:0007669"/>
    <property type="project" value="UniProtKB-UniRule"/>
</dbReference>